<dbReference type="RefSeq" id="WP_055397468.1">
    <property type="nucleotide sequence ID" value="NZ_JAMXAX010000002.1"/>
</dbReference>
<dbReference type="EMBL" id="JBHSAJ010000187">
    <property type="protein sequence ID" value="MFC3938855.1"/>
    <property type="molecule type" value="Genomic_DNA"/>
</dbReference>
<proteinExistence type="predicted"/>
<evidence type="ECO:0000313" key="2">
    <source>
        <dbReference type="EMBL" id="MFC3938855.1"/>
    </source>
</evidence>
<keyword evidence="3" id="KW-1185">Reference proteome</keyword>
<feature type="transmembrane region" description="Helical" evidence="1">
    <location>
        <begin position="90"/>
        <end position="109"/>
    </location>
</feature>
<keyword evidence="1" id="KW-0472">Membrane</keyword>
<organism evidence="2 3">
    <name type="scientific">Acidovorax facilis</name>
    <dbReference type="NCBI Taxonomy" id="12917"/>
    <lineage>
        <taxon>Bacteria</taxon>
        <taxon>Pseudomonadati</taxon>
        <taxon>Pseudomonadota</taxon>
        <taxon>Betaproteobacteria</taxon>
        <taxon>Burkholderiales</taxon>
        <taxon>Comamonadaceae</taxon>
        <taxon>Acidovorax</taxon>
    </lineage>
</organism>
<accession>A0ABV8DL21</accession>
<keyword evidence="1" id="KW-0812">Transmembrane</keyword>
<keyword evidence="1" id="KW-1133">Transmembrane helix</keyword>
<evidence type="ECO:0000256" key="1">
    <source>
        <dbReference type="SAM" id="Phobius"/>
    </source>
</evidence>
<comment type="caution">
    <text evidence="2">The sequence shown here is derived from an EMBL/GenBank/DDBJ whole genome shotgun (WGS) entry which is preliminary data.</text>
</comment>
<gene>
    <name evidence="2" type="ORF">ACFOW3_29965</name>
</gene>
<sequence>MLTFLYYALMLLVGYVWYRYGQKLLNQGLRDENDELTKPPVGPIGFPLVAAVACYLLFAALRALVLREIPCVGKGCAGQIYTLAEHAGPYWANLFFLVWLVLALGYAMYVTVRIWTRP</sequence>
<evidence type="ECO:0000313" key="3">
    <source>
        <dbReference type="Proteomes" id="UP001595693"/>
    </source>
</evidence>
<feature type="transmembrane region" description="Helical" evidence="1">
    <location>
        <begin position="45"/>
        <end position="65"/>
    </location>
</feature>
<name>A0ABV8DL21_9BURK</name>
<protein>
    <submittedName>
        <fullName evidence="2">Uncharacterized protein</fullName>
    </submittedName>
</protein>
<dbReference type="Proteomes" id="UP001595693">
    <property type="component" value="Unassembled WGS sequence"/>
</dbReference>
<reference evidence="3" key="1">
    <citation type="journal article" date="2019" name="Int. J. Syst. Evol. Microbiol.">
        <title>The Global Catalogue of Microorganisms (GCM) 10K type strain sequencing project: providing services to taxonomists for standard genome sequencing and annotation.</title>
        <authorList>
            <consortium name="The Broad Institute Genomics Platform"/>
            <consortium name="The Broad Institute Genome Sequencing Center for Infectious Disease"/>
            <person name="Wu L."/>
            <person name="Ma J."/>
        </authorList>
    </citation>
    <scope>NUCLEOTIDE SEQUENCE [LARGE SCALE GENOMIC DNA]</scope>
    <source>
        <strain evidence="3">CCUG 2113</strain>
    </source>
</reference>